<dbReference type="GO" id="GO:0030246">
    <property type="term" value="F:carbohydrate binding"/>
    <property type="evidence" value="ECO:0007669"/>
    <property type="project" value="UniProtKB-KW"/>
</dbReference>
<dbReference type="PANTHER" id="PTHR46490:SF6">
    <property type="entry name" value="ASIALOGLYCOPROTEIN RECEPTOR 1-LIKE-RELATED"/>
    <property type="match status" value="1"/>
</dbReference>
<feature type="transmembrane region" description="Helical" evidence="5">
    <location>
        <begin position="96"/>
        <end position="120"/>
    </location>
</feature>
<evidence type="ECO:0000256" key="4">
    <source>
        <dbReference type="SAM" id="Coils"/>
    </source>
</evidence>
<keyword evidence="5" id="KW-1133">Transmembrane helix</keyword>
<dbReference type="Pfam" id="PF00059">
    <property type="entry name" value="Lectin_C"/>
    <property type="match status" value="1"/>
</dbReference>
<evidence type="ECO:0000256" key="2">
    <source>
        <dbReference type="ARBA" id="ARBA00023157"/>
    </source>
</evidence>
<dbReference type="Gene3D" id="3.10.100.10">
    <property type="entry name" value="Mannose-Binding Protein A, subunit A"/>
    <property type="match status" value="1"/>
</dbReference>
<dbReference type="InterPro" id="IPR052309">
    <property type="entry name" value="C-type_Lectin_Domain_Fam1"/>
</dbReference>
<evidence type="ECO:0000313" key="8">
    <source>
        <dbReference type="Proteomes" id="UP000472260"/>
    </source>
</evidence>
<dbReference type="InterPro" id="IPR016187">
    <property type="entry name" value="CTDL_fold"/>
</dbReference>
<keyword evidence="3" id="KW-0325">Glycoprotein</keyword>
<dbReference type="SMART" id="SM00034">
    <property type="entry name" value="CLECT"/>
    <property type="match status" value="1"/>
</dbReference>
<evidence type="ECO:0000256" key="1">
    <source>
        <dbReference type="ARBA" id="ARBA00022734"/>
    </source>
</evidence>
<gene>
    <name evidence="7" type="primary">LOC107688293</name>
</gene>
<dbReference type="Proteomes" id="UP000472260">
    <property type="component" value="Unassembled WGS sequence"/>
</dbReference>
<keyword evidence="4" id="KW-0175">Coiled coil</keyword>
<dbReference type="PANTHER" id="PTHR46490">
    <property type="entry name" value="C-TYPE LECTIN DOMAIN FAMILY 12 MEMBER A-RELATED"/>
    <property type="match status" value="1"/>
</dbReference>
<dbReference type="InterPro" id="IPR033989">
    <property type="entry name" value="CD209-like_CTLD"/>
</dbReference>
<dbReference type="InterPro" id="IPR001304">
    <property type="entry name" value="C-type_lectin-like"/>
</dbReference>
<proteinExistence type="predicted"/>
<dbReference type="InterPro" id="IPR016186">
    <property type="entry name" value="C-type_lectin-like/link_sf"/>
</dbReference>
<evidence type="ECO:0000256" key="3">
    <source>
        <dbReference type="ARBA" id="ARBA00023180"/>
    </source>
</evidence>
<keyword evidence="5" id="KW-0812">Transmembrane</keyword>
<evidence type="ECO:0000259" key="6">
    <source>
        <dbReference type="PROSITE" id="PS50041"/>
    </source>
</evidence>
<reference evidence="7" key="2">
    <citation type="submission" date="2025-09" db="UniProtKB">
        <authorList>
            <consortium name="Ensembl"/>
        </authorList>
    </citation>
    <scope>IDENTIFICATION</scope>
</reference>
<reference evidence="7" key="1">
    <citation type="submission" date="2025-08" db="UniProtKB">
        <authorList>
            <consortium name="Ensembl"/>
        </authorList>
    </citation>
    <scope>IDENTIFICATION</scope>
</reference>
<keyword evidence="5" id="KW-0472">Membrane</keyword>
<protein>
    <submittedName>
        <fullName evidence="7">CD209 antigen-like</fullName>
    </submittedName>
</protein>
<dbReference type="PROSITE" id="PS50041">
    <property type="entry name" value="C_TYPE_LECTIN_2"/>
    <property type="match status" value="1"/>
</dbReference>
<dbReference type="SUPFAM" id="SSF56436">
    <property type="entry name" value="C-type lectin-like"/>
    <property type="match status" value="1"/>
</dbReference>
<feature type="domain" description="C-type lectin" evidence="6">
    <location>
        <begin position="194"/>
        <end position="304"/>
    </location>
</feature>
<dbReference type="InterPro" id="IPR018378">
    <property type="entry name" value="C-type_lectin_CS"/>
</dbReference>
<keyword evidence="8" id="KW-1185">Reference proteome</keyword>
<organism evidence="7 8">
    <name type="scientific">Sinocyclocheilus anshuiensis</name>
    <dbReference type="NCBI Taxonomy" id="1608454"/>
    <lineage>
        <taxon>Eukaryota</taxon>
        <taxon>Metazoa</taxon>
        <taxon>Chordata</taxon>
        <taxon>Craniata</taxon>
        <taxon>Vertebrata</taxon>
        <taxon>Euteleostomi</taxon>
        <taxon>Actinopterygii</taxon>
        <taxon>Neopterygii</taxon>
        <taxon>Teleostei</taxon>
        <taxon>Ostariophysi</taxon>
        <taxon>Cypriniformes</taxon>
        <taxon>Cyprinidae</taxon>
        <taxon>Cyprininae</taxon>
        <taxon>Sinocyclocheilus</taxon>
    </lineage>
</organism>
<name>A0A671L6T3_9TELE</name>
<dbReference type="Gene3D" id="1.20.5.400">
    <property type="match status" value="1"/>
</dbReference>
<dbReference type="PROSITE" id="PS00615">
    <property type="entry name" value="C_TYPE_LECTIN_1"/>
    <property type="match status" value="1"/>
</dbReference>
<evidence type="ECO:0000256" key="5">
    <source>
        <dbReference type="SAM" id="Phobius"/>
    </source>
</evidence>
<evidence type="ECO:0000313" key="7">
    <source>
        <dbReference type="Ensembl" id="ENSSANP00000014801.1"/>
    </source>
</evidence>
<keyword evidence="2" id="KW-1015">Disulfide bond</keyword>
<keyword evidence="1" id="KW-0430">Lectin</keyword>
<dbReference type="AlphaFoldDB" id="A0A671L6T3"/>
<dbReference type="Ensembl" id="ENSSANT00000015769.1">
    <property type="protein sequence ID" value="ENSSANP00000014801.1"/>
    <property type="gene ID" value="ENSSANG00000007813.1"/>
</dbReference>
<sequence length="309" mass="35953">NKPLTWTRNDTGKTFSISICCYTSHKLILLAFKRAEMSDAIYDDVIRTESERVEMMVAIYERADCVRDHDFRTETNTHQPLQRTGSDSVKSRSSRAAAVCLVMLCVLLLTAVIVLCVHIYTNNTNCTQERDQLLTKINNLTEERNQMLTNITNLTDERDQLTNNSNHIQLNKQLNQVTNELLKCFNGMDEWLYYKFSLYYIPSEKKSWTESRRYCTERGADLIIINNSQEQNFVRKMSDGAKVWIGLTDVDVENTWKWVDGSTLTTGFWGHKEPNGKRGENCALTYKSQWNDYPCSETFKWICEKKILK</sequence>
<dbReference type="CDD" id="cd03590">
    <property type="entry name" value="CLECT_DC-SIGN_like"/>
    <property type="match status" value="1"/>
</dbReference>
<accession>A0A671L6T3</accession>
<feature type="coiled-coil region" evidence="4">
    <location>
        <begin position="123"/>
        <end position="171"/>
    </location>
</feature>